<name>A0A7L5BSN6_9RHOB</name>
<accession>A0A7L5BSN6</accession>
<keyword evidence="6 10" id="KW-0482">Metalloprotease</keyword>
<evidence type="ECO:0000256" key="1">
    <source>
        <dbReference type="ARBA" id="ARBA00001947"/>
    </source>
</evidence>
<keyword evidence="2 10" id="KW-0645">Protease</keyword>
<dbReference type="InterPro" id="IPR051156">
    <property type="entry name" value="Mito/Outer_Membr_Metalloprot"/>
</dbReference>
<dbReference type="InterPro" id="IPR019734">
    <property type="entry name" value="TPR_rpt"/>
</dbReference>
<dbReference type="PROSITE" id="PS50005">
    <property type="entry name" value="TPR"/>
    <property type="match status" value="1"/>
</dbReference>
<dbReference type="CDD" id="cd07324">
    <property type="entry name" value="M48C_Oma1-like"/>
    <property type="match status" value="1"/>
</dbReference>
<comment type="cofactor">
    <cofactor evidence="1">
        <name>Zn(2+)</name>
        <dbReference type="ChEBI" id="CHEBI:29105"/>
    </cofactor>
</comment>
<dbReference type="AlphaFoldDB" id="A0A7L5BSN6"/>
<protein>
    <submittedName>
        <fullName evidence="10">M48 family metalloprotease</fullName>
    </submittedName>
</protein>
<evidence type="ECO:0000256" key="7">
    <source>
        <dbReference type="PROSITE-ProRule" id="PRU00339"/>
    </source>
</evidence>
<evidence type="ECO:0000256" key="4">
    <source>
        <dbReference type="ARBA" id="ARBA00022801"/>
    </source>
</evidence>
<dbReference type="RefSeq" id="WP_165094991.1">
    <property type="nucleotide sequence ID" value="NZ_CP049056.1"/>
</dbReference>
<sequence length="449" mass="47517">MKRLFRKAAALGVAIAVAVTGTASAANLIRDAEIEATLGKLSAPIFRAAGLDPNSIELLILQDSSLNAFVFGGRNMVFHTGLLERLDRPEKLMGVMAHETGHIIGGHLTRRALNMQAMQGPLAVGLLLAALAGAAAGDAQVGVAGALGAESALRRSLLAYSRGEESSADQAGATYMEKAGIDPAYVLDVLKIFRGQEVFQAGNVDPYAISHPLSSERLALLEDRAARSRAKGESASADLVYWHARMRAKLSAFTDSPERTLAALDSAADPESEINLLRRAVALHRLPNPSGSLKAVEQLIALRPNDPYYWELKGQILFESGRGADAVEPYRRAVSLAPNEALIRGGLGRALLALNDPARDAEALATLEGAALAGASEPSMLRDLALAYARAGDDGKAALATAERYALTGQPRDALRHAHRALDQLPVGSPGWLRADDIRAVAERALSDK</sequence>
<dbReference type="GO" id="GO:0004222">
    <property type="term" value="F:metalloendopeptidase activity"/>
    <property type="evidence" value="ECO:0007669"/>
    <property type="project" value="InterPro"/>
</dbReference>
<organism evidence="10 11">
    <name type="scientific">Pikeienuella piscinae</name>
    <dbReference type="NCBI Taxonomy" id="2748098"/>
    <lineage>
        <taxon>Bacteria</taxon>
        <taxon>Pseudomonadati</taxon>
        <taxon>Pseudomonadota</taxon>
        <taxon>Alphaproteobacteria</taxon>
        <taxon>Rhodobacterales</taxon>
        <taxon>Paracoccaceae</taxon>
        <taxon>Pikeienuella</taxon>
    </lineage>
</organism>
<dbReference type="Pfam" id="PF13429">
    <property type="entry name" value="TPR_15"/>
    <property type="match status" value="1"/>
</dbReference>
<dbReference type="Proteomes" id="UP000503336">
    <property type="component" value="Chromosome"/>
</dbReference>
<keyword evidence="4" id="KW-0378">Hydrolase</keyword>
<feature type="domain" description="Peptidase M48" evidence="9">
    <location>
        <begin position="42"/>
        <end position="224"/>
    </location>
</feature>
<feature type="chain" id="PRO_5029608003" evidence="8">
    <location>
        <begin position="26"/>
        <end position="449"/>
    </location>
</feature>
<dbReference type="GO" id="GO:0051603">
    <property type="term" value="P:proteolysis involved in protein catabolic process"/>
    <property type="evidence" value="ECO:0007669"/>
    <property type="project" value="TreeGrafter"/>
</dbReference>
<dbReference type="Gene3D" id="1.25.40.10">
    <property type="entry name" value="Tetratricopeptide repeat domain"/>
    <property type="match status" value="1"/>
</dbReference>
<evidence type="ECO:0000256" key="8">
    <source>
        <dbReference type="SAM" id="SignalP"/>
    </source>
</evidence>
<keyword evidence="11" id="KW-1185">Reference proteome</keyword>
<keyword evidence="8" id="KW-0732">Signal</keyword>
<keyword evidence="7" id="KW-0802">TPR repeat</keyword>
<dbReference type="GO" id="GO:0046872">
    <property type="term" value="F:metal ion binding"/>
    <property type="evidence" value="ECO:0007669"/>
    <property type="project" value="UniProtKB-KW"/>
</dbReference>
<evidence type="ECO:0000259" key="9">
    <source>
        <dbReference type="Pfam" id="PF01435"/>
    </source>
</evidence>
<evidence type="ECO:0000313" key="11">
    <source>
        <dbReference type="Proteomes" id="UP000503336"/>
    </source>
</evidence>
<feature type="repeat" description="TPR" evidence="7">
    <location>
        <begin position="307"/>
        <end position="340"/>
    </location>
</feature>
<proteinExistence type="predicted"/>
<feature type="signal peptide" evidence="8">
    <location>
        <begin position="1"/>
        <end position="25"/>
    </location>
</feature>
<evidence type="ECO:0000256" key="5">
    <source>
        <dbReference type="ARBA" id="ARBA00022833"/>
    </source>
</evidence>
<dbReference type="PANTHER" id="PTHR22726:SF1">
    <property type="entry name" value="METALLOENDOPEPTIDASE OMA1, MITOCHONDRIAL"/>
    <property type="match status" value="1"/>
</dbReference>
<dbReference type="Pfam" id="PF01435">
    <property type="entry name" value="Peptidase_M48"/>
    <property type="match status" value="1"/>
</dbReference>
<dbReference type="EMBL" id="CP049056">
    <property type="protein sequence ID" value="QIE54560.1"/>
    <property type="molecule type" value="Genomic_DNA"/>
</dbReference>
<dbReference type="SUPFAM" id="SSF48452">
    <property type="entry name" value="TPR-like"/>
    <property type="match status" value="1"/>
</dbReference>
<dbReference type="GO" id="GO:0016020">
    <property type="term" value="C:membrane"/>
    <property type="evidence" value="ECO:0007669"/>
    <property type="project" value="TreeGrafter"/>
</dbReference>
<keyword evidence="3" id="KW-0479">Metal-binding</keyword>
<keyword evidence="5" id="KW-0862">Zinc</keyword>
<reference evidence="10 11" key="1">
    <citation type="submission" date="2020-02" db="EMBL/GenBank/DDBJ databases">
        <title>complete genome sequence of Rhodobacteraceae bacterium.</title>
        <authorList>
            <person name="Park J."/>
            <person name="Kim Y.-S."/>
            <person name="Kim K.-H."/>
        </authorList>
    </citation>
    <scope>NUCLEOTIDE SEQUENCE [LARGE SCALE GENOMIC DNA]</scope>
    <source>
        <strain evidence="10 11">RR4-56</strain>
    </source>
</reference>
<evidence type="ECO:0000256" key="2">
    <source>
        <dbReference type="ARBA" id="ARBA00022670"/>
    </source>
</evidence>
<dbReference type="KEGG" id="hdh:G5B40_03380"/>
<dbReference type="InterPro" id="IPR011990">
    <property type="entry name" value="TPR-like_helical_dom_sf"/>
</dbReference>
<evidence type="ECO:0000313" key="10">
    <source>
        <dbReference type="EMBL" id="QIE54560.1"/>
    </source>
</evidence>
<dbReference type="Gene3D" id="3.30.2010.10">
    <property type="entry name" value="Metalloproteases ('zincins'), catalytic domain"/>
    <property type="match status" value="1"/>
</dbReference>
<gene>
    <name evidence="10" type="ORF">G5B40_03380</name>
</gene>
<evidence type="ECO:0000256" key="3">
    <source>
        <dbReference type="ARBA" id="ARBA00022723"/>
    </source>
</evidence>
<dbReference type="PANTHER" id="PTHR22726">
    <property type="entry name" value="METALLOENDOPEPTIDASE OMA1"/>
    <property type="match status" value="1"/>
</dbReference>
<evidence type="ECO:0000256" key="6">
    <source>
        <dbReference type="ARBA" id="ARBA00023049"/>
    </source>
</evidence>
<dbReference type="InterPro" id="IPR001915">
    <property type="entry name" value="Peptidase_M48"/>
</dbReference>